<dbReference type="AlphaFoldDB" id="C1MQ76"/>
<dbReference type="SUPFAM" id="SSF102405">
    <property type="entry name" value="MCP/YpsA-like"/>
    <property type="match status" value="1"/>
</dbReference>
<dbReference type="PANTHER" id="PTHR31208:SF11">
    <property type="entry name" value="CYTOKININ RIBOSIDE 5'-MONOPHOSPHATE PHOSPHORIBOHYDROLASE"/>
    <property type="match status" value="1"/>
</dbReference>
<evidence type="ECO:0000313" key="2">
    <source>
        <dbReference type="Proteomes" id="UP000001876"/>
    </source>
</evidence>
<sequence>MRSLTTPSSLRFIATATTNAIESRARWRWHHVPRRRGPEPRAVAARGTHRTAASLAAADAAANERESPGKVKKEMDACFDVVERMGRGAVYLGSARVPEDHPHFAMARDLARDVATAYDCTTWSGLGAGMMEAVTRGGMEAGKPVAGFMILLEAGGQRQASRTHPYLPPEVYHTASFFSARKHGLVDAGIRANKTDRTAFFALPGGVGTLDEIFEVLALLQLRRIGSAHKVPFVVMNYDGCFDGLIKFLEDDMVRYGSLRDKELEPHWVVCDDNAAAMKYLETFYADEN</sequence>
<dbReference type="eggNOG" id="ENOG502QT54">
    <property type="taxonomic scope" value="Eukaryota"/>
</dbReference>
<evidence type="ECO:0000313" key="1">
    <source>
        <dbReference type="EMBL" id="EEH58029.1"/>
    </source>
</evidence>
<accession>C1MQ76</accession>
<dbReference type="RefSeq" id="XP_003058078.1">
    <property type="nucleotide sequence ID" value="XM_003058032.1"/>
</dbReference>
<dbReference type="OMA" id="HPHYIKT"/>
<dbReference type="Pfam" id="PF03641">
    <property type="entry name" value="Lysine_decarbox"/>
    <property type="match status" value="1"/>
</dbReference>
<organism evidence="2">
    <name type="scientific">Micromonas pusilla (strain CCMP1545)</name>
    <name type="common">Picoplanktonic green alga</name>
    <dbReference type="NCBI Taxonomy" id="564608"/>
    <lineage>
        <taxon>Eukaryota</taxon>
        <taxon>Viridiplantae</taxon>
        <taxon>Chlorophyta</taxon>
        <taxon>Mamiellophyceae</taxon>
        <taxon>Mamiellales</taxon>
        <taxon>Mamiellaceae</taxon>
        <taxon>Micromonas</taxon>
    </lineage>
</organism>
<dbReference type="KEGG" id="mpp:MICPUCDRAFT_15946"/>
<dbReference type="OrthoDB" id="414463at2759"/>
<keyword evidence="2" id="KW-1185">Reference proteome</keyword>
<name>C1MQ76_MICPC</name>
<proteinExistence type="predicted"/>
<dbReference type="InterPro" id="IPR031100">
    <property type="entry name" value="LOG_fam"/>
</dbReference>
<dbReference type="Gene3D" id="3.40.50.450">
    <property type="match status" value="1"/>
</dbReference>
<dbReference type="PANTHER" id="PTHR31208">
    <property type="entry name" value="EXPRESSED PROTEIN"/>
    <property type="match status" value="1"/>
</dbReference>
<dbReference type="STRING" id="564608.C1MQ76"/>
<dbReference type="Proteomes" id="UP000001876">
    <property type="component" value="Unassembled WGS sequence"/>
</dbReference>
<protein>
    <submittedName>
        <fullName evidence="1">Lysine decarboxylase</fullName>
    </submittedName>
</protein>
<reference evidence="1 2" key="1">
    <citation type="journal article" date="2009" name="Science">
        <title>Green evolution and dynamic adaptations revealed by genomes of the marine picoeukaryotes Micromonas.</title>
        <authorList>
            <person name="Worden A.Z."/>
            <person name="Lee J.H."/>
            <person name="Mock T."/>
            <person name="Rouze P."/>
            <person name="Simmons M.P."/>
            <person name="Aerts A.L."/>
            <person name="Allen A.E."/>
            <person name="Cuvelier M.L."/>
            <person name="Derelle E."/>
            <person name="Everett M.V."/>
            <person name="Foulon E."/>
            <person name="Grimwood J."/>
            <person name="Gundlach H."/>
            <person name="Henrissat B."/>
            <person name="Napoli C."/>
            <person name="McDonald S.M."/>
            <person name="Parker M.S."/>
            <person name="Rombauts S."/>
            <person name="Salamov A."/>
            <person name="Von Dassow P."/>
            <person name="Badger J.H."/>
            <person name="Coutinho P.M."/>
            <person name="Demir E."/>
            <person name="Dubchak I."/>
            <person name="Gentemann C."/>
            <person name="Eikrem W."/>
            <person name="Gready J.E."/>
            <person name="John U."/>
            <person name="Lanier W."/>
            <person name="Lindquist E.A."/>
            <person name="Lucas S."/>
            <person name="Mayer K.F."/>
            <person name="Moreau H."/>
            <person name="Not F."/>
            <person name="Otillar R."/>
            <person name="Panaud O."/>
            <person name="Pangilinan J."/>
            <person name="Paulsen I."/>
            <person name="Piegu B."/>
            <person name="Poliakov A."/>
            <person name="Robbens S."/>
            <person name="Schmutz J."/>
            <person name="Toulza E."/>
            <person name="Wyss T."/>
            <person name="Zelensky A."/>
            <person name="Zhou K."/>
            <person name="Armbrust E.V."/>
            <person name="Bhattacharya D."/>
            <person name="Goodenough U.W."/>
            <person name="Van de Peer Y."/>
            <person name="Grigoriev I.V."/>
        </authorList>
    </citation>
    <scope>NUCLEOTIDE SEQUENCE [LARGE SCALE GENOMIC DNA]</scope>
    <source>
        <strain evidence="1 2">CCMP1545</strain>
    </source>
</reference>
<gene>
    <name evidence="1" type="ORF">MICPUCDRAFT_15946</name>
</gene>
<dbReference type="GeneID" id="9683148"/>
<dbReference type="EMBL" id="GG663738">
    <property type="protein sequence ID" value="EEH58029.1"/>
    <property type="molecule type" value="Genomic_DNA"/>
</dbReference>